<sequence length="413" mass="47273">MSQGNTALMESGEMSRIERFTRQLLFKVLNQLAEGELRILEQGEEVGRFGKRGASPAAVIDIQSAATYRRFLFEGDIGAGESFVAGEWTSPDLTKVIELFAANLHVMDRLEKKLAWLSWPLQRITHLRRRNSKTRAKENIAAHYDLGNELYERFLDSRMQYSSAVYPSHDTTLEQAQEAKLARLCDMLALTPDDHLVEIGTGWAGLAIFAAKHYGCRVTTTTISEAQYQHAQILVKQEGLEDKITLLKEDYRDLQGQYDKLVSVEMIEAVGAEYMPVFFKKCNDLLKPGGTMVLQAITIADQRLDSYNRNVDFIQKHIFPGGYLPSVELVSRMFRKHTQLVMRELTDIGFDYAHTLRDWRIRFNHRAEELKAFGYDDRFARLWNYYLCYCEGGFLQRTISAVQLKATKASHAS</sequence>
<name>A0A552X673_9GAMM</name>
<feature type="active site" evidence="6">
    <location>
        <position position="390"/>
    </location>
</feature>
<evidence type="ECO:0000256" key="6">
    <source>
        <dbReference type="PIRSR" id="PIRSR003085-1"/>
    </source>
</evidence>
<dbReference type="PANTHER" id="PTHR43667:SF2">
    <property type="entry name" value="FATTY ACID C-METHYL TRANSFERASE"/>
    <property type="match status" value="1"/>
</dbReference>
<dbReference type="GO" id="GO:0032259">
    <property type="term" value="P:methylation"/>
    <property type="evidence" value="ECO:0007669"/>
    <property type="project" value="UniProtKB-KW"/>
</dbReference>
<keyword evidence="8" id="KW-1185">Reference proteome</keyword>
<gene>
    <name evidence="7" type="ORF">FM042_03025</name>
</gene>
<accession>A0A552X673</accession>
<keyword evidence="2 7" id="KW-0489">Methyltransferase</keyword>
<dbReference type="PIRSF" id="PIRSF003085">
    <property type="entry name" value="CMAS"/>
    <property type="match status" value="1"/>
</dbReference>
<comment type="similarity">
    <text evidence="1">Belongs to the CFA/CMAS family.</text>
</comment>
<evidence type="ECO:0000313" key="8">
    <source>
        <dbReference type="Proteomes" id="UP000320359"/>
    </source>
</evidence>
<dbReference type="OrthoDB" id="9782855at2"/>
<evidence type="ECO:0000256" key="2">
    <source>
        <dbReference type="ARBA" id="ARBA00022603"/>
    </source>
</evidence>
<evidence type="ECO:0000256" key="3">
    <source>
        <dbReference type="ARBA" id="ARBA00022679"/>
    </source>
</evidence>
<dbReference type="PANTHER" id="PTHR43667">
    <property type="entry name" value="CYCLOPROPANE-FATTY-ACYL-PHOSPHOLIPID SYNTHASE"/>
    <property type="match status" value="1"/>
</dbReference>
<dbReference type="Pfam" id="PF02353">
    <property type="entry name" value="CMAS"/>
    <property type="match status" value="1"/>
</dbReference>
<evidence type="ECO:0000256" key="1">
    <source>
        <dbReference type="ARBA" id="ARBA00010815"/>
    </source>
</evidence>
<dbReference type="AlphaFoldDB" id="A0A552X673"/>
<dbReference type="Proteomes" id="UP000320359">
    <property type="component" value="Unassembled WGS sequence"/>
</dbReference>
<evidence type="ECO:0000256" key="5">
    <source>
        <dbReference type="ARBA" id="ARBA00023098"/>
    </source>
</evidence>
<dbReference type="GO" id="GO:0008168">
    <property type="term" value="F:methyltransferase activity"/>
    <property type="evidence" value="ECO:0007669"/>
    <property type="project" value="UniProtKB-KW"/>
</dbReference>
<organism evidence="7 8">
    <name type="scientific">Aliidiomarina halalkaliphila</name>
    <dbReference type="NCBI Taxonomy" id="2593535"/>
    <lineage>
        <taxon>Bacteria</taxon>
        <taxon>Pseudomonadati</taxon>
        <taxon>Pseudomonadota</taxon>
        <taxon>Gammaproteobacteria</taxon>
        <taxon>Alteromonadales</taxon>
        <taxon>Idiomarinaceae</taxon>
        <taxon>Aliidiomarina</taxon>
    </lineage>
</organism>
<keyword evidence="5" id="KW-0443">Lipid metabolism</keyword>
<keyword evidence="4" id="KW-0949">S-adenosyl-L-methionine</keyword>
<dbReference type="InterPro" id="IPR003333">
    <property type="entry name" value="CMAS"/>
</dbReference>
<evidence type="ECO:0000313" key="7">
    <source>
        <dbReference type="EMBL" id="TRW50528.1"/>
    </source>
</evidence>
<dbReference type="SUPFAM" id="SSF53335">
    <property type="entry name" value="S-adenosyl-L-methionine-dependent methyltransferases"/>
    <property type="match status" value="1"/>
</dbReference>
<keyword evidence="3 7" id="KW-0808">Transferase</keyword>
<dbReference type="RefSeq" id="WP_143235592.1">
    <property type="nucleotide sequence ID" value="NZ_VJWL01000001.1"/>
</dbReference>
<proteinExistence type="inferred from homology"/>
<comment type="caution">
    <text evidence="7">The sequence shown here is derived from an EMBL/GenBank/DDBJ whole genome shotgun (WGS) entry which is preliminary data.</text>
</comment>
<dbReference type="EMBL" id="VJWL01000001">
    <property type="protein sequence ID" value="TRW50528.1"/>
    <property type="molecule type" value="Genomic_DNA"/>
</dbReference>
<dbReference type="InterPro" id="IPR029063">
    <property type="entry name" value="SAM-dependent_MTases_sf"/>
</dbReference>
<dbReference type="CDD" id="cd02440">
    <property type="entry name" value="AdoMet_MTases"/>
    <property type="match status" value="1"/>
</dbReference>
<dbReference type="GO" id="GO:0008610">
    <property type="term" value="P:lipid biosynthetic process"/>
    <property type="evidence" value="ECO:0007669"/>
    <property type="project" value="InterPro"/>
</dbReference>
<dbReference type="Gene3D" id="3.40.50.150">
    <property type="entry name" value="Vaccinia Virus protein VP39"/>
    <property type="match status" value="1"/>
</dbReference>
<protein>
    <submittedName>
        <fullName evidence="7">Class I SAM-dependent methyltransferase</fullName>
    </submittedName>
</protein>
<reference evidence="7 8" key="1">
    <citation type="submission" date="2019-07" db="EMBL/GenBank/DDBJ databases">
        <authorList>
            <person name="Yang M."/>
            <person name="Zhao D."/>
            <person name="Xiang H."/>
        </authorList>
    </citation>
    <scope>NUCLEOTIDE SEQUENCE [LARGE SCALE GENOMIC DNA]</scope>
    <source>
        <strain evidence="7 8">IM1326</strain>
    </source>
</reference>
<evidence type="ECO:0000256" key="4">
    <source>
        <dbReference type="ARBA" id="ARBA00022691"/>
    </source>
</evidence>
<dbReference type="InterPro" id="IPR050723">
    <property type="entry name" value="CFA/CMAS"/>
</dbReference>